<evidence type="ECO:0000313" key="3">
    <source>
        <dbReference type="Proteomes" id="UP001324794"/>
    </source>
</evidence>
<organism evidence="2 3">
    <name type="scientific">Vreelandella neptunia</name>
    <dbReference type="NCBI Taxonomy" id="115551"/>
    <lineage>
        <taxon>Bacteria</taxon>
        <taxon>Pseudomonadati</taxon>
        <taxon>Pseudomonadota</taxon>
        <taxon>Gammaproteobacteria</taxon>
        <taxon>Oceanospirillales</taxon>
        <taxon>Halomonadaceae</taxon>
        <taxon>Vreelandella</taxon>
    </lineage>
</organism>
<dbReference type="EMBL" id="CP140255">
    <property type="protein sequence ID" value="WQH11605.1"/>
    <property type="molecule type" value="Genomic_DNA"/>
</dbReference>
<dbReference type="RefSeq" id="WP_152419267.1">
    <property type="nucleotide sequence ID" value="NZ_CP140255.1"/>
</dbReference>
<feature type="transmembrane region" description="Helical" evidence="1">
    <location>
        <begin position="31"/>
        <end position="51"/>
    </location>
</feature>
<keyword evidence="3" id="KW-1185">Reference proteome</keyword>
<dbReference type="Proteomes" id="UP001324794">
    <property type="component" value="Chromosome"/>
</dbReference>
<feature type="transmembrane region" description="Helical" evidence="1">
    <location>
        <begin position="99"/>
        <end position="124"/>
    </location>
</feature>
<keyword evidence="1" id="KW-0472">Membrane</keyword>
<gene>
    <name evidence="2" type="ORF">SR894_15750</name>
</gene>
<keyword evidence="1" id="KW-0812">Transmembrane</keyword>
<proteinExistence type="predicted"/>
<evidence type="ECO:0000313" key="2">
    <source>
        <dbReference type="EMBL" id="WQH11605.1"/>
    </source>
</evidence>
<evidence type="ECO:0000256" key="1">
    <source>
        <dbReference type="SAM" id="Phobius"/>
    </source>
</evidence>
<keyword evidence="1" id="KW-1133">Transmembrane helix</keyword>
<feature type="transmembrane region" description="Helical" evidence="1">
    <location>
        <begin position="6"/>
        <end position="24"/>
    </location>
</feature>
<protein>
    <submittedName>
        <fullName evidence="2">Uncharacterized protein</fullName>
    </submittedName>
</protein>
<accession>A0ABZ0YHM5</accession>
<sequence>METLGIAISLVMAGLIIATPIYCVAKSRSFIRLNLISIPIIFTLVIAGAYWPHFYKDVRLEMMGLDFDGMSDEERTRNVTPEQKEEAIELYWSLMGIGWPLQAIIGMVLVLPYPSTVWLVGFGAKRVFRRKTREIN</sequence>
<reference evidence="2 3" key="1">
    <citation type="submission" date="2023-11" db="EMBL/GenBank/DDBJ databases">
        <title>MicrobeMod: A computational toolkit for identifying prokaryotic methylation and restriction-modification with nanopore sequencing.</title>
        <authorList>
            <person name="Crits-Christoph A."/>
            <person name="Kang S.C."/>
            <person name="Lee H."/>
            <person name="Ostrov N."/>
        </authorList>
    </citation>
    <scope>NUCLEOTIDE SEQUENCE [LARGE SCALE GENOMIC DNA]</scope>
    <source>
        <strain evidence="2 3">ATCC BAA-805</strain>
    </source>
</reference>
<name>A0ABZ0YHM5_9GAMM</name>